<dbReference type="Proteomes" id="UP000004915">
    <property type="component" value="Unassembled WGS sequence"/>
</dbReference>
<proteinExistence type="predicted"/>
<reference evidence="1 2" key="1">
    <citation type="submission" date="2011-11" db="EMBL/GenBank/DDBJ databases">
        <authorList>
            <consortium name="Tuberculosis Structural Genomics Consortium"/>
            <person name="Ioerger T.R."/>
        </authorList>
    </citation>
    <scope>NUCLEOTIDE SEQUENCE [LARGE SCALE GENOMIC DNA]</scope>
    <source>
        <strain evidence="2">ATCC 19527 / DSM 44167 / CIP 105390 / JCM 6362 / NCTC 10409 / 316</strain>
    </source>
</reference>
<dbReference type="EMBL" id="AGVE01000042">
    <property type="protein sequence ID" value="EHI13210.1"/>
    <property type="molecule type" value="Genomic_DNA"/>
</dbReference>
<keyword evidence="2" id="KW-1185">Reference proteome</keyword>
<protein>
    <submittedName>
        <fullName evidence="1">Uncharacterized protein</fullName>
    </submittedName>
</protein>
<sequence>MSMSWFRDIDAEKVLKLPPDKVQRRLDRRGLRV</sequence>
<dbReference type="AlphaFoldDB" id="G7CFD1"/>
<organism evidence="1 2">
    <name type="scientific">Mycolicibacterium thermoresistibile (strain ATCC 19527 / DSM 44167 / CIP 105390 / JCM 6362 / NCTC 10409 / 316)</name>
    <name type="common">Mycobacterium thermoresistibile</name>
    <dbReference type="NCBI Taxonomy" id="1078020"/>
    <lineage>
        <taxon>Bacteria</taxon>
        <taxon>Bacillati</taxon>
        <taxon>Actinomycetota</taxon>
        <taxon>Actinomycetes</taxon>
        <taxon>Mycobacteriales</taxon>
        <taxon>Mycobacteriaceae</taxon>
        <taxon>Mycolicibacterium</taxon>
    </lineage>
</organism>
<gene>
    <name evidence="1" type="ORF">KEK_08512</name>
</gene>
<accession>G7CFD1</accession>
<comment type="caution">
    <text evidence="1">The sequence shown here is derived from an EMBL/GenBank/DDBJ whole genome shotgun (WGS) entry which is preliminary data.</text>
</comment>
<evidence type="ECO:0000313" key="1">
    <source>
        <dbReference type="EMBL" id="EHI13210.1"/>
    </source>
</evidence>
<name>G7CFD1_MYCT3</name>
<evidence type="ECO:0000313" key="2">
    <source>
        <dbReference type="Proteomes" id="UP000004915"/>
    </source>
</evidence>